<evidence type="ECO:0000313" key="8">
    <source>
        <dbReference type="EMBL" id="EFV44899.1"/>
    </source>
</evidence>
<evidence type="ECO:0000256" key="2">
    <source>
        <dbReference type="ARBA" id="ARBA00022448"/>
    </source>
</evidence>
<feature type="transmembrane region" description="Helical" evidence="6">
    <location>
        <begin position="217"/>
        <end position="239"/>
    </location>
</feature>
<organism evidence="8 9">
    <name type="scientific">Bilophila wadsworthia (strain 3_1_6)</name>
    <dbReference type="NCBI Taxonomy" id="563192"/>
    <lineage>
        <taxon>Bacteria</taxon>
        <taxon>Pseudomonadati</taxon>
        <taxon>Thermodesulfobacteriota</taxon>
        <taxon>Desulfovibrionia</taxon>
        <taxon>Desulfovibrionales</taxon>
        <taxon>Desulfovibrionaceae</taxon>
        <taxon>Bilophila</taxon>
    </lineage>
</organism>
<dbReference type="RefSeq" id="WP_005026536.1">
    <property type="nucleotide sequence ID" value="NZ_KE150238.1"/>
</dbReference>
<dbReference type="GO" id="GO:0022857">
    <property type="term" value="F:transmembrane transporter activity"/>
    <property type="evidence" value="ECO:0007669"/>
    <property type="project" value="UniProtKB-ARBA"/>
</dbReference>
<dbReference type="AlphaFoldDB" id="E5Y5D2"/>
<comment type="subcellular location">
    <subcellularLocation>
        <location evidence="1">Membrane</location>
        <topology evidence="1">Multi-pass membrane protein</topology>
    </subcellularLocation>
</comment>
<dbReference type="OrthoDB" id="5445144at2"/>
<keyword evidence="3 6" id="KW-0812">Transmembrane</keyword>
<feature type="transmembrane region" description="Helical" evidence="6">
    <location>
        <begin position="333"/>
        <end position="353"/>
    </location>
</feature>
<feature type="transmembrane region" description="Helical" evidence="6">
    <location>
        <begin position="373"/>
        <end position="393"/>
    </location>
</feature>
<feature type="transmembrane region" description="Helical" evidence="6">
    <location>
        <begin position="425"/>
        <end position="450"/>
    </location>
</feature>
<protein>
    <recommendedName>
        <fullName evidence="7">Citrate transporter-like domain-containing protein</fullName>
    </recommendedName>
</protein>
<keyword evidence="5 6" id="KW-0472">Membrane</keyword>
<feature type="transmembrane region" description="Helical" evidence="6">
    <location>
        <begin position="12"/>
        <end position="29"/>
    </location>
</feature>
<evidence type="ECO:0000256" key="4">
    <source>
        <dbReference type="ARBA" id="ARBA00022989"/>
    </source>
</evidence>
<feature type="transmembrane region" description="Helical" evidence="6">
    <location>
        <begin position="462"/>
        <end position="485"/>
    </location>
</feature>
<keyword evidence="9" id="KW-1185">Reference proteome</keyword>
<evidence type="ECO:0000256" key="6">
    <source>
        <dbReference type="SAM" id="Phobius"/>
    </source>
</evidence>
<accession>E5Y5D2</accession>
<evidence type="ECO:0000256" key="5">
    <source>
        <dbReference type="ARBA" id="ARBA00023136"/>
    </source>
</evidence>
<dbReference type="Pfam" id="PF03600">
    <property type="entry name" value="CitMHS"/>
    <property type="match status" value="1"/>
</dbReference>
<evidence type="ECO:0000313" key="9">
    <source>
        <dbReference type="Proteomes" id="UP000006034"/>
    </source>
</evidence>
<reference evidence="8 9" key="2">
    <citation type="submission" date="2013-04" db="EMBL/GenBank/DDBJ databases">
        <title>The Genome Sequence of Bilophila wadsworthia 3_1_6.</title>
        <authorList>
            <consortium name="The Broad Institute Genomics Platform"/>
            <person name="Earl A."/>
            <person name="Ward D."/>
            <person name="Feldgarden M."/>
            <person name="Gevers D."/>
            <person name="Sibley C."/>
            <person name="Strauss J."/>
            <person name="Allen-Vercoe E."/>
            <person name="Walker B."/>
            <person name="Young S."/>
            <person name="Zeng Q."/>
            <person name="Gargeya S."/>
            <person name="Fitzgerald M."/>
            <person name="Haas B."/>
            <person name="Abouelleil A."/>
            <person name="Allen A.W."/>
            <person name="Alvarado L."/>
            <person name="Arachchi H.M."/>
            <person name="Berlin A.M."/>
            <person name="Chapman S.B."/>
            <person name="Gainer-Dewar J."/>
            <person name="Goldberg J."/>
            <person name="Griggs A."/>
            <person name="Gujja S."/>
            <person name="Hansen M."/>
            <person name="Howarth C."/>
            <person name="Imamovic A."/>
            <person name="Ireland A."/>
            <person name="Larimer J."/>
            <person name="McCowan C."/>
            <person name="Murphy C."/>
            <person name="Pearson M."/>
            <person name="Poon T.W."/>
            <person name="Priest M."/>
            <person name="Roberts A."/>
            <person name="Saif S."/>
            <person name="Shea T."/>
            <person name="Sisk P."/>
            <person name="Sykes S."/>
            <person name="Wortman J."/>
            <person name="Nusbaum C."/>
            <person name="Birren B."/>
        </authorList>
    </citation>
    <scope>NUCLEOTIDE SEQUENCE [LARGE SCALE GENOMIC DNA]</scope>
    <source>
        <strain evidence="8 9">3_1_6</strain>
    </source>
</reference>
<feature type="domain" description="Citrate transporter-like" evidence="7">
    <location>
        <begin position="56"/>
        <end position="423"/>
    </location>
</feature>
<reference evidence="8 9" key="1">
    <citation type="submission" date="2010-10" db="EMBL/GenBank/DDBJ databases">
        <authorList>
            <consortium name="The Broad Institute Genome Sequencing Platform"/>
            <person name="Ward D."/>
            <person name="Earl A."/>
            <person name="Feldgarden M."/>
            <person name="Young S.K."/>
            <person name="Gargeya S."/>
            <person name="Zeng Q."/>
            <person name="Alvarado L."/>
            <person name="Berlin A."/>
            <person name="Bochicchio J."/>
            <person name="Chapman S.B."/>
            <person name="Chen Z."/>
            <person name="Freedman E."/>
            <person name="Gellesch M."/>
            <person name="Goldberg J."/>
            <person name="Griggs A."/>
            <person name="Gujja S."/>
            <person name="Heilman E."/>
            <person name="Heiman D."/>
            <person name="Howarth C."/>
            <person name="Mehta T."/>
            <person name="Neiman D."/>
            <person name="Pearson M."/>
            <person name="Roberts A."/>
            <person name="Saif S."/>
            <person name="Shea T."/>
            <person name="Shenoy N."/>
            <person name="Sisk P."/>
            <person name="Stolte C."/>
            <person name="Sykes S."/>
            <person name="White J."/>
            <person name="Yandava C."/>
            <person name="Allen-Vercoe E."/>
            <person name="Sibley C."/>
            <person name="Ambrose C.E."/>
            <person name="Strauss J."/>
            <person name="Daigneault M."/>
            <person name="Haas B."/>
            <person name="Nusbaum C."/>
            <person name="Birren B."/>
        </authorList>
    </citation>
    <scope>NUCLEOTIDE SEQUENCE [LARGE SCALE GENOMIC DNA]</scope>
    <source>
        <strain evidence="8 9">3_1_6</strain>
    </source>
</reference>
<dbReference type="HOGENOM" id="CLU_043251_0_0_7"/>
<dbReference type="InterPro" id="IPR004680">
    <property type="entry name" value="Cit_transptr-like_dom"/>
</dbReference>
<dbReference type="GO" id="GO:0005886">
    <property type="term" value="C:plasma membrane"/>
    <property type="evidence" value="ECO:0007669"/>
    <property type="project" value="TreeGrafter"/>
</dbReference>
<sequence length="486" mass="52447">MASAAGPQNSGNVNYFFHIIVFLCITFLFGKLDPIAPLTPFGMNTIGVFLGVIYAWVFIDIIWPSMVGLLALMLLDVLPATALLNKGFGDPTVIMMMFIFVFSATLDRYGLAKYISLWFVSRKCVMGKPWRLTFALLLAIAILGGLTSATPAAVIGWSLLYGVFDICGYKKGDGYPIMMIIGTVFAAQLGMSLVPFKSLPLVAISAYEKLSGTSVDYALYLLASLTTCLFCLLLFIALGKHLFRPDVSKLESLDIKLIIKESDMTLTGIQKLLLGFLVALIIFMMLPGFLPKDLAVTIFFKKIGNTGVCILLVALLCAIRVKGKALLPWRAMVNEGVAWPIIFILAFTLPLAGPLSDPKSGITAFMLEMLQPLFGSGSGTIFVLCMGIVAVIMTQFINNTALAVALMPVVHTYCSTNGVSSELPVILITIACCLAFLTPAASSTAAMLHGNDWTNTKSIWKIAPFLIVLSLIVASAVVILIGKVFL</sequence>
<feature type="transmembrane region" description="Helical" evidence="6">
    <location>
        <begin position="132"/>
        <end position="163"/>
    </location>
</feature>
<dbReference type="EMBL" id="ADCP02000001">
    <property type="protein sequence ID" value="EFV44899.1"/>
    <property type="molecule type" value="Genomic_DNA"/>
</dbReference>
<gene>
    <name evidence="8" type="ORF">HMPREF0179_01395</name>
</gene>
<keyword evidence="2" id="KW-0813">Transport</keyword>
<dbReference type="STRING" id="563192.HMPREF0179_01395"/>
<dbReference type="PANTHER" id="PTHR10283:SF125">
    <property type="entry name" value="MG(2+)_CITRATE COMPLEX SECONDARY TRANSPORTER"/>
    <property type="match status" value="1"/>
</dbReference>
<comment type="caution">
    <text evidence="8">The sequence shown here is derived from an EMBL/GenBank/DDBJ whole genome shotgun (WGS) entry which is preliminary data.</text>
</comment>
<feature type="transmembrane region" description="Helical" evidence="6">
    <location>
        <begin position="175"/>
        <end position="197"/>
    </location>
</feature>
<evidence type="ECO:0000256" key="3">
    <source>
        <dbReference type="ARBA" id="ARBA00022692"/>
    </source>
</evidence>
<name>E5Y5D2_BILW3</name>
<keyword evidence="4 6" id="KW-1133">Transmembrane helix</keyword>
<dbReference type="GeneID" id="78086519"/>
<feature type="transmembrane region" description="Helical" evidence="6">
    <location>
        <begin position="303"/>
        <end position="321"/>
    </location>
</feature>
<feature type="transmembrane region" description="Helical" evidence="6">
    <location>
        <begin position="65"/>
        <end position="85"/>
    </location>
</feature>
<dbReference type="Proteomes" id="UP000006034">
    <property type="component" value="Unassembled WGS sequence"/>
</dbReference>
<feature type="transmembrane region" description="Helical" evidence="6">
    <location>
        <begin position="92"/>
        <end position="112"/>
    </location>
</feature>
<evidence type="ECO:0000259" key="7">
    <source>
        <dbReference type="Pfam" id="PF03600"/>
    </source>
</evidence>
<feature type="transmembrane region" description="Helical" evidence="6">
    <location>
        <begin position="41"/>
        <end position="59"/>
    </location>
</feature>
<evidence type="ECO:0000256" key="1">
    <source>
        <dbReference type="ARBA" id="ARBA00004141"/>
    </source>
</evidence>
<dbReference type="eggNOG" id="COG0471">
    <property type="taxonomic scope" value="Bacteria"/>
</dbReference>
<dbReference type="PANTHER" id="PTHR10283">
    <property type="entry name" value="SOLUTE CARRIER FAMILY 13 MEMBER"/>
    <property type="match status" value="1"/>
</dbReference>
<proteinExistence type="predicted"/>
<feature type="transmembrane region" description="Helical" evidence="6">
    <location>
        <begin position="272"/>
        <end position="291"/>
    </location>
</feature>